<dbReference type="EMBL" id="JYDL01000094">
    <property type="protein sequence ID" value="KRX17079.1"/>
    <property type="molecule type" value="Genomic_DNA"/>
</dbReference>
<name>A0A0V0RRM9_9BILA</name>
<dbReference type="Proteomes" id="UP000054630">
    <property type="component" value="Unassembled WGS sequence"/>
</dbReference>
<comment type="caution">
    <text evidence="1">The sequence shown here is derived from an EMBL/GenBank/DDBJ whole genome shotgun (WGS) entry which is preliminary data.</text>
</comment>
<accession>A0A0V0RRM9</accession>
<proteinExistence type="predicted"/>
<dbReference type="OrthoDB" id="10395498at2759"/>
<sequence>MDNAASYTQYFLSNSPHVSLFRCCVALFQFKVSMKVKYLGLCGYCLRRQRFFTDIRYDSSDTVCAFWEACNMKNNVKKAK</sequence>
<evidence type="ECO:0000313" key="1">
    <source>
        <dbReference type="EMBL" id="KRX17079.1"/>
    </source>
</evidence>
<keyword evidence="2" id="KW-1185">Reference proteome</keyword>
<organism evidence="1 2">
    <name type="scientific">Trichinella nelsoni</name>
    <dbReference type="NCBI Taxonomy" id="6336"/>
    <lineage>
        <taxon>Eukaryota</taxon>
        <taxon>Metazoa</taxon>
        <taxon>Ecdysozoa</taxon>
        <taxon>Nematoda</taxon>
        <taxon>Enoplea</taxon>
        <taxon>Dorylaimia</taxon>
        <taxon>Trichinellida</taxon>
        <taxon>Trichinellidae</taxon>
        <taxon>Trichinella</taxon>
    </lineage>
</organism>
<gene>
    <name evidence="1" type="ORF">T07_12558</name>
</gene>
<dbReference type="AlphaFoldDB" id="A0A0V0RRM9"/>
<protein>
    <submittedName>
        <fullName evidence="1">Uncharacterized protein</fullName>
    </submittedName>
</protein>
<reference evidence="1 2" key="1">
    <citation type="submission" date="2015-01" db="EMBL/GenBank/DDBJ databases">
        <title>Evolution of Trichinella species and genotypes.</title>
        <authorList>
            <person name="Korhonen P.K."/>
            <person name="Edoardo P."/>
            <person name="Giuseppe L.R."/>
            <person name="Gasser R.B."/>
        </authorList>
    </citation>
    <scope>NUCLEOTIDE SEQUENCE [LARGE SCALE GENOMIC DNA]</scope>
    <source>
        <strain evidence="1">ISS37</strain>
    </source>
</reference>
<evidence type="ECO:0000313" key="2">
    <source>
        <dbReference type="Proteomes" id="UP000054630"/>
    </source>
</evidence>